<dbReference type="PANTHER" id="PTHR15020">
    <property type="entry name" value="FLAVIN REDUCTASE-RELATED"/>
    <property type="match status" value="1"/>
</dbReference>
<dbReference type="InterPro" id="IPR016040">
    <property type="entry name" value="NAD(P)-bd_dom"/>
</dbReference>
<dbReference type="Gene3D" id="3.40.50.720">
    <property type="entry name" value="NAD(P)-binding Rossmann-like Domain"/>
    <property type="match status" value="1"/>
</dbReference>
<proteinExistence type="predicted"/>
<dbReference type="RefSeq" id="WP_020511655.1">
    <property type="nucleotide sequence ID" value="NZ_JBIAZU010000003.1"/>
</dbReference>
<evidence type="ECO:0000259" key="1">
    <source>
        <dbReference type="Pfam" id="PF13460"/>
    </source>
</evidence>
<comment type="caution">
    <text evidence="2">The sequence shown here is derived from an EMBL/GenBank/DDBJ whole genome shotgun (WGS) entry which is preliminary data.</text>
</comment>
<name>A0ABW6WFU1_9ACTN</name>
<dbReference type="PANTHER" id="PTHR15020:SF50">
    <property type="entry name" value="UPF0659 PROTEIN YMR090W"/>
    <property type="match status" value="1"/>
</dbReference>
<dbReference type="EMBL" id="JBIAZU010000003">
    <property type="protein sequence ID" value="MFF5291786.1"/>
    <property type="molecule type" value="Genomic_DNA"/>
</dbReference>
<protein>
    <submittedName>
        <fullName evidence="2">SDR family oxidoreductase</fullName>
    </submittedName>
</protein>
<gene>
    <name evidence="2" type="ORF">ACFY35_20285</name>
</gene>
<dbReference type="CDD" id="cd05243">
    <property type="entry name" value="SDR_a5"/>
    <property type="match status" value="1"/>
</dbReference>
<evidence type="ECO:0000313" key="3">
    <source>
        <dbReference type="Proteomes" id="UP001602245"/>
    </source>
</evidence>
<evidence type="ECO:0000313" key="2">
    <source>
        <dbReference type="EMBL" id="MFF5291786.1"/>
    </source>
</evidence>
<sequence length="211" mass="21237">MDILVAGGHGKVARRLLALLAGQGHTARGLIRNPDQADDLRAVGAVPVLGDMEAAPSLEPFVAGADAVVFAAGAGPGSGPARKRTVDLGGAVKLADAAKALSVRRYVMVSSIGAENPAGGGAMQPYLEAKAEADAYVVASGLDYTIVRPGSLTDDPGTGLVTVTRTLGNRGRVPRDDVAAVLAACLSTPATIGVTFELFAGETPISAALRL</sequence>
<accession>A0ABW6WFU1</accession>
<dbReference type="Pfam" id="PF13460">
    <property type="entry name" value="NAD_binding_10"/>
    <property type="match status" value="1"/>
</dbReference>
<feature type="domain" description="NAD(P)-binding" evidence="1">
    <location>
        <begin position="7"/>
        <end position="189"/>
    </location>
</feature>
<keyword evidence="3" id="KW-1185">Reference proteome</keyword>
<dbReference type="InterPro" id="IPR036291">
    <property type="entry name" value="NAD(P)-bd_dom_sf"/>
</dbReference>
<dbReference type="SUPFAM" id="SSF51735">
    <property type="entry name" value="NAD(P)-binding Rossmann-fold domains"/>
    <property type="match status" value="1"/>
</dbReference>
<dbReference type="Proteomes" id="UP001602245">
    <property type="component" value="Unassembled WGS sequence"/>
</dbReference>
<organism evidence="2 3">
    <name type="scientific">Paractinoplanes globisporus</name>
    <dbReference type="NCBI Taxonomy" id="113565"/>
    <lineage>
        <taxon>Bacteria</taxon>
        <taxon>Bacillati</taxon>
        <taxon>Actinomycetota</taxon>
        <taxon>Actinomycetes</taxon>
        <taxon>Micromonosporales</taxon>
        <taxon>Micromonosporaceae</taxon>
        <taxon>Paractinoplanes</taxon>
    </lineage>
</organism>
<reference evidence="2 3" key="1">
    <citation type="submission" date="2024-10" db="EMBL/GenBank/DDBJ databases">
        <title>The Natural Products Discovery Center: Release of the First 8490 Sequenced Strains for Exploring Actinobacteria Biosynthetic Diversity.</title>
        <authorList>
            <person name="Kalkreuter E."/>
            <person name="Kautsar S.A."/>
            <person name="Yang D."/>
            <person name="Bader C.D."/>
            <person name="Teijaro C.N."/>
            <person name="Fluegel L."/>
            <person name="Davis C.M."/>
            <person name="Simpson J.R."/>
            <person name="Lauterbach L."/>
            <person name="Steele A.D."/>
            <person name="Gui C."/>
            <person name="Meng S."/>
            <person name="Li G."/>
            <person name="Viehrig K."/>
            <person name="Ye F."/>
            <person name="Su P."/>
            <person name="Kiefer A.F."/>
            <person name="Nichols A."/>
            <person name="Cepeda A.J."/>
            <person name="Yan W."/>
            <person name="Fan B."/>
            <person name="Jiang Y."/>
            <person name="Adhikari A."/>
            <person name="Zheng C.-J."/>
            <person name="Schuster L."/>
            <person name="Cowan T.M."/>
            <person name="Smanski M.J."/>
            <person name="Chevrette M.G."/>
            <person name="De Carvalho L.P.S."/>
            <person name="Shen B."/>
        </authorList>
    </citation>
    <scope>NUCLEOTIDE SEQUENCE [LARGE SCALE GENOMIC DNA]</scope>
    <source>
        <strain evidence="2 3">NPDC000087</strain>
    </source>
</reference>